<protein>
    <submittedName>
        <fullName evidence="1">Uncharacterized protein</fullName>
    </submittedName>
</protein>
<gene>
    <name evidence="1" type="ORF">SCF082_LOCUS19039</name>
</gene>
<organism evidence="1 2">
    <name type="scientific">Durusdinium trenchii</name>
    <dbReference type="NCBI Taxonomy" id="1381693"/>
    <lineage>
        <taxon>Eukaryota</taxon>
        <taxon>Sar</taxon>
        <taxon>Alveolata</taxon>
        <taxon>Dinophyceae</taxon>
        <taxon>Suessiales</taxon>
        <taxon>Symbiodiniaceae</taxon>
        <taxon>Durusdinium</taxon>
    </lineage>
</organism>
<comment type="caution">
    <text evidence="1">The sequence shown here is derived from an EMBL/GenBank/DDBJ whole genome shotgun (WGS) entry which is preliminary data.</text>
</comment>
<evidence type="ECO:0000313" key="2">
    <source>
        <dbReference type="Proteomes" id="UP001642464"/>
    </source>
</evidence>
<sequence length="103" mass="11913">MNNLTRNLLNFNASTDYPTGSWVKGADTAAAARYLEHKYSGVIEDHPNHERIHYLKAIHSALSGLNKFFHNLYNAHLWMRRPEAKHTAQRGRAVLKNYLRARL</sequence>
<dbReference type="Proteomes" id="UP001642464">
    <property type="component" value="Unassembled WGS sequence"/>
</dbReference>
<keyword evidence="2" id="KW-1185">Reference proteome</keyword>
<reference evidence="1 2" key="1">
    <citation type="submission" date="2024-02" db="EMBL/GenBank/DDBJ databases">
        <authorList>
            <person name="Chen Y."/>
            <person name="Shah S."/>
            <person name="Dougan E. K."/>
            <person name="Thang M."/>
            <person name="Chan C."/>
        </authorList>
    </citation>
    <scope>NUCLEOTIDE SEQUENCE [LARGE SCALE GENOMIC DNA]</scope>
</reference>
<evidence type="ECO:0000313" key="1">
    <source>
        <dbReference type="EMBL" id="CAK9029997.1"/>
    </source>
</evidence>
<accession>A0ABP0KSW8</accession>
<proteinExistence type="predicted"/>
<name>A0ABP0KSW8_9DINO</name>
<dbReference type="EMBL" id="CAXAMM010012911">
    <property type="protein sequence ID" value="CAK9029997.1"/>
    <property type="molecule type" value="Genomic_DNA"/>
</dbReference>